<dbReference type="RefSeq" id="XP_052948213.1">
    <property type="nucleotide sequence ID" value="XM_053088391.1"/>
</dbReference>
<evidence type="ECO:0000313" key="1">
    <source>
        <dbReference type="EMBL" id="KAI9638436.1"/>
    </source>
</evidence>
<name>A0AA38HDE3_9TREE</name>
<dbReference type="AlphaFoldDB" id="A0AA38HDE3"/>
<proteinExistence type="predicted"/>
<comment type="caution">
    <text evidence="1">The sequence shown here is derived from an EMBL/GenBank/DDBJ whole genome shotgun (WGS) entry which is preliminary data.</text>
</comment>
<accession>A0AA38HDE3</accession>
<evidence type="ECO:0000313" key="2">
    <source>
        <dbReference type="Proteomes" id="UP001164286"/>
    </source>
</evidence>
<protein>
    <submittedName>
        <fullName evidence="1">Uncharacterized protein</fullName>
    </submittedName>
</protein>
<dbReference type="GeneID" id="77727596"/>
<organism evidence="1 2">
    <name type="scientific">Dioszegia hungarica</name>
    <dbReference type="NCBI Taxonomy" id="4972"/>
    <lineage>
        <taxon>Eukaryota</taxon>
        <taxon>Fungi</taxon>
        <taxon>Dikarya</taxon>
        <taxon>Basidiomycota</taxon>
        <taxon>Agaricomycotina</taxon>
        <taxon>Tremellomycetes</taxon>
        <taxon>Tremellales</taxon>
        <taxon>Bulleribasidiaceae</taxon>
        <taxon>Dioszegia</taxon>
    </lineage>
</organism>
<keyword evidence="2" id="KW-1185">Reference proteome</keyword>
<dbReference type="EMBL" id="JAKWFO010000003">
    <property type="protein sequence ID" value="KAI9638436.1"/>
    <property type="molecule type" value="Genomic_DNA"/>
</dbReference>
<dbReference type="Proteomes" id="UP001164286">
    <property type="component" value="Unassembled WGS sequence"/>
</dbReference>
<reference evidence="1" key="1">
    <citation type="journal article" date="2022" name="G3 (Bethesda)">
        <title>High quality genome of the basidiomycete yeast Dioszegia hungarica PDD-24b-2 isolated from cloud water.</title>
        <authorList>
            <person name="Jarrige D."/>
            <person name="Haridas S."/>
            <person name="Bleykasten-Grosshans C."/>
            <person name="Joly M."/>
            <person name="Nadalig T."/>
            <person name="Sancelme M."/>
            <person name="Vuilleumier S."/>
            <person name="Grigoriev I.V."/>
            <person name="Amato P."/>
            <person name="Bringel F."/>
        </authorList>
    </citation>
    <scope>NUCLEOTIDE SEQUENCE</scope>
    <source>
        <strain evidence="1">PDD-24b-2</strain>
    </source>
</reference>
<gene>
    <name evidence="1" type="ORF">MKK02DRAFT_31872</name>
</gene>
<sequence length="211" mass="22765">MSSSADTAAGSTRLPATRPLQISYKFRTLVSHDGEPNKLAIQVTTSLPLGDMSNMARPKSTDFPDITLDLDQCEALHGVLDECEQTARELINSGLKGNLTRAVAKFATEKGLANNAPLSTTVSEFTNRLKTGLQDSLANKLQSSSNNFTIRIHPPTALVQSTSWTSVQYVVIGEHAAEASAYNPGVGISAMEQAQEMREHESAKTAFRSQQ</sequence>